<proteinExistence type="inferred from homology"/>
<accession>A0A7S4C450</accession>
<dbReference type="EMBL" id="HBIZ01061896">
    <property type="protein sequence ID" value="CAE0785649.1"/>
    <property type="molecule type" value="Transcribed_RNA"/>
</dbReference>
<dbReference type="PANTHER" id="PTHR43774">
    <property type="entry name" value="PEPTIDE METHIONINE SULFOXIDE REDUCTASE"/>
    <property type="match status" value="1"/>
</dbReference>
<reference evidence="6" key="1">
    <citation type="submission" date="2021-01" db="EMBL/GenBank/DDBJ databases">
        <authorList>
            <person name="Corre E."/>
            <person name="Pelletier E."/>
            <person name="Niang G."/>
            <person name="Scheremetjew M."/>
            <person name="Finn R."/>
            <person name="Kale V."/>
            <person name="Holt S."/>
            <person name="Cochrane G."/>
            <person name="Meng A."/>
            <person name="Brown T."/>
            <person name="Cohen L."/>
        </authorList>
    </citation>
    <scope>NUCLEOTIDE SEQUENCE</scope>
    <source>
        <strain evidence="6">CCMP645</strain>
    </source>
</reference>
<dbReference type="SUPFAM" id="SSF55068">
    <property type="entry name" value="Peptide methionine sulfoxide reductase"/>
    <property type="match status" value="1"/>
</dbReference>
<dbReference type="EC" id="1.8.4.11" evidence="2"/>
<evidence type="ECO:0000256" key="4">
    <source>
        <dbReference type="ARBA" id="ARBA00030643"/>
    </source>
</evidence>
<dbReference type="AlphaFoldDB" id="A0A7S4C450"/>
<dbReference type="PANTHER" id="PTHR43774:SF1">
    <property type="entry name" value="PEPTIDE METHIONINE SULFOXIDE REDUCTASE MSRA 2"/>
    <property type="match status" value="1"/>
</dbReference>
<dbReference type="InterPro" id="IPR002569">
    <property type="entry name" value="Met_Sox_Rdtase_MsrA_dom"/>
</dbReference>
<protein>
    <recommendedName>
        <fullName evidence="2">peptide-methionine (S)-S-oxide reductase</fullName>
        <ecNumber evidence="2">1.8.4.11</ecNumber>
    </recommendedName>
    <alternativeName>
        <fullName evidence="4">Peptide-methionine (S)-S-oxide reductase</fullName>
    </alternativeName>
</protein>
<evidence type="ECO:0000256" key="3">
    <source>
        <dbReference type="ARBA" id="ARBA00023002"/>
    </source>
</evidence>
<evidence type="ECO:0000256" key="1">
    <source>
        <dbReference type="ARBA" id="ARBA00005591"/>
    </source>
</evidence>
<name>A0A7S4C450_CHRCT</name>
<evidence type="ECO:0000259" key="5">
    <source>
        <dbReference type="Pfam" id="PF01625"/>
    </source>
</evidence>
<feature type="domain" description="Peptide methionine sulphoxide reductase MsrA" evidence="5">
    <location>
        <begin position="2"/>
        <end position="123"/>
    </location>
</feature>
<organism evidence="6">
    <name type="scientific">Chrysotila carterae</name>
    <name type="common">Marine alga</name>
    <name type="synonym">Syracosphaera carterae</name>
    <dbReference type="NCBI Taxonomy" id="13221"/>
    <lineage>
        <taxon>Eukaryota</taxon>
        <taxon>Haptista</taxon>
        <taxon>Haptophyta</taxon>
        <taxon>Prymnesiophyceae</taxon>
        <taxon>Isochrysidales</taxon>
        <taxon>Isochrysidaceae</taxon>
        <taxon>Chrysotila</taxon>
    </lineage>
</organism>
<gene>
    <name evidence="6" type="ORF">PCAR00345_LOCUS38357</name>
</gene>
<dbReference type="Pfam" id="PF01625">
    <property type="entry name" value="PMSR"/>
    <property type="match status" value="1"/>
</dbReference>
<comment type="similarity">
    <text evidence="1">Belongs to the MsrA Met sulfoxide reductase family.</text>
</comment>
<dbReference type="InterPro" id="IPR036509">
    <property type="entry name" value="Met_Sox_Rdtase_MsrA_sf"/>
</dbReference>
<keyword evidence="3" id="KW-0560">Oxidoreductase</keyword>
<dbReference type="Gene3D" id="3.30.1060.10">
    <property type="entry name" value="Peptide methionine sulphoxide reductase MsrA"/>
    <property type="match status" value="1"/>
</dbReference>
<dbReference type="GO" id="GO:0008113">
    <property type="term" value="F:peptide-methionine (S)-S-oxide reductase activity"/>
    <property type="evidence" value="ECO:0007669"/>
    <property type="project" value="UniProtKB-EC"/>
</dbReference>
<evidence type="ECO:0000256" key="2">
    <source>
        <dbReference type="ARBA" id="ARBA00012502"/>
    </source>
</evidence>
<sequence>MMTALPGVVASRVGYCGGKEAGPTYKRVCSDPSFRDYAETIQIDFDPLRCSYEEVIQTFFRSHDYKSHLGRQYASVIFYHTEEQHDCAQQMLESYTRASTAVEACGDFWVAEAYHQKWLLQRKRPLFLSLGLRDASELLLPPAAVLNTFAAGRISAETALERLEALVETETLRPDVYNEVKKLVL</sequence>
<evidence type="ECO:0000313" key="6">
    <source>
        <dbReference type="EMBL" id="CAE0785649.1"/>
    </source>
</evidence>